<dbReference type="PANTHER" id="PTHR27008">
    <property type="entry name" value="OS04G0122200 PROTEIN"/>
    <property type="match status" value="1"/>
</dbReference>
<keyword evidence="9" id="KW-0325">Glycoprotein</keyword>
<dbReference type="InterPro" id="IPR051809">
    <property type="entry name" value="Plant_receptor-like_S/T_kinase"/>
</dbReference>
<evidence type="ECO:0000256" key="5">
    <source>
        <dbReference type="ARBA" id="ARBA00022692"/>
    </source>
</evidence>
<dbReference type="GO" id="GO:0016020">
    <property type="term" value="C:membrane"/>
    <property type="evidence" value="ECO:0007669"/>
    <property type="project" value="UniProtKB-SubCell"/>
</dbReference>
<dbReference type="GO" id="GO:0016301">
    <property type="term" value="F:kinase activity"/>
    <property type="evidence" value="ECO:0007669"/>
    <property type="project" value="UniProtKB-KW"/>
</dbReference>
<dbReference type="AlphaFoldDB" id="A0A3L6QF31"/>
<keyword evidence="7 10" id="KW-1133">Transmembrane helix</keyword>
<organism evidence="11 12">
    <name type="scientific">Panicum miliaceum</name>
    <name type="common">Proso millet</name>
    <name type="synonym">Broomcorn millet</name>
    <dbReference type="NCBI Taxonomy" id="4540"/>
    <lineage>
        <taxon>Eukaryota</taxon>
        <taxon>Viridiplantae</taxon>
        <taxon>Streptophyta</taxon>
        <taxon>Embryophyta</taxon>
        <taxon>Tracheophyta</taxon>
        <taxon>Spermatophyta</taxon>
        <taxon>Magnoliopsida</taxon>
        <taxon>Liliopsida</taxon>
        <taxon>Poales</taxon>
        <taxon>Poaceae</taxon>
        <taxon>PACMAD clade</taxon>
        <taxon>Panicoideae</taxon>
        <taxon>Panicodae</taxon>
        <taxon>Paniceae</taxon>
        <taxon>Panicinae</taxon>
        <taxon>Panicum</taxon>
        <taxon>Panicum sect. Panicum</taxon>
    </lineage>
</organism>
<evidence type="ECO:0000313" key="12">
    <source>
        <dbReference type="Proteomes" id="UP000275267"/>
    </source>
</evidence>
<evidence type="ECO:0000256" key="2">
    <source>
        <dbReference type="ARBA" id="ARBA00009592"/>
    </source>
</evidence>
<keyword evidence="12" id="KW-1185">Reference proteome</keyword>
<evidence type="ECO:0000313" key="11">
    <source>
        <dbReference type="EMBL" id="RLM77936.1"/>
    </source>
</evidence>
<dbReference type="InterPro" id="IPR011009">
    <property type="entry name" value="Kinase-like_dom_sf"/>
</dbReference>
<comment type="subcellular location">
    <subcellularLocation>
        <location evidence="1">Membrane</location>
        <topology evidence="1">Single-pass membrane protein</topology>
    </subcellularLocation>
</comment>
<dbReference type="SUPFAM" id="SSF52058">
    <property type="entry name" value="L domain-like"/>
    <property type="match status" value="1"/>
</dbReference>
<dbReference type="PRINTS" id="PR00019">
    <property type="entry name" value="LEURICHRPT"/>
</dbReference>
<evidence type="ECO:0000256" key="10">
    <source>
        <dbReference type="SAM" id="Phobius"/>
    </source>
</evidence>
<evidence type="ECO:0000256" key="7">
    <source>
        <dbReference type="ARBA" id="ARBA00022989"/>
    </source>
</evidence>
<accession>A0A3L6QF31</accession>
<keyword evidence="8 10" id="KW-0472">Membrane</keyword>
<reference evidence="12" key="1">
    <citation type="journal article" date="2019" name="Nat. Commun.">
        <title>The genome of broomcorn millet.</title>
        <authorList>
            <person name="Zou C."/>
            <person name="Miki D."/>
            <person name="Li D."/>
            <person name="Tang Q."/>
            <person name="Xiao L."/>
            <person name="Rajput S."/>
            <person name="Deng P."/>
            <person name="Jia W."/>
            <person name="Huang R."/>
            <person name="Zhang M."/>
            <person name="Sun Y."/>
            <person name="Hu J."/>
            <person name="Fu X."/>
            <person name="Schnable P.S."/>
            <person name="Li F."/>
            <person name="Zhang H."/>
            <person name="Feng B."/>
            <person name="Zhu X."/>
            <person name="Liu R."/>
            <person name="Schnable J.C."/>
            <person name="Zhu J.-K."/>
            <person name="Zhang H."/>
        </authorList>
    </citation>
    <scope>NUCLEOTIDE SEQUENCE [LARGE SCALE GENOMIC DNA]</scope>
</reference>
<dbReference type="Gene3D" id="1.10.510.10">
    <property type="entry name" value="Transferase(Phosphotransferase) domain 1"/>
    <property type="match status" value="1"/>
</dbReference>
<dbReference type="GO" id="GO:0009742">
    <property type="term" value="P:brassinosteroid mediated signaling pathway"/>
    <property type="evidence" value="ECO:0007669"/>
    <property type="project" value="UniProtKB-KW"/>
</dbReference>
<dbReference type="OrthoDB" id="694692at2759"/>
<keyword evidence="4" id="KW-1070">Brassinosteroid signaling pathway</keyword>
<protein>
    <submittedName>
        <fullName evidence="11">LRR receptor-like serine/threonine-protein kinase</fullName>
    </submittedName>
</protein>
<feature type="transmembrane region" description="Helical" evidence="10">
    <location>
        <begin position="142"/>
        <end position="164"/>
    </location>
</feature>
<dbReference type="PANTHER" id="PTHR27008:SF588">
    <property type="entry name" value="RECEPTOR KINASE-LIKE PROTEIN XA21"/>
    <property type="match status" value="1"/>
</dbReference>
<evidence type="ECO:0000256" key="4">
    <source>
        <dbReference type="ARBA" id="ARBA00022626"/>
    </source>
</evidence>
<dbReference type="Proteomes" id="UP000275267">
    <property type="component" value="Unassembled WGS sequence"/>
</dbReference>
<dbReference type="Gene3D" id="3.80.10.10">
    <property type="entry name" value="Ribonuclease Inhibitor"/>
    <property type="match status" value="1"/>
</dbReference>
<comment type="similarity">
    <text evidence="2">Belongs to the RLP family.</text>
</comment>
<dbReference type="EMBL" id="PQIB02000012">
    <property type="protein sequence ID" value="RLM77936.1"/>
    <property type="molecule type" value="Genomic_DNA"/>
</dbReference>
<keyword evidence="5 10" id="KW-0812">Transmembrane</keyword>
<dbReference type="InterPro" id="IPR001611">
    <property type="entry name" value="Leu-rich_rpt"/>
</dbReference>
<dbReference type="InterPro" id="IPR032675">
    <property type="entry name" value="LRR_dom_sf"/>
</dbReference>
<evidence type="ECO:0000256" key="8">
    <source>
        <dbReference type="ARBA" id="ARBA00023136"/>
    </source>
</evidence>
<name>A0A3L6QF31_PANMI</name>
<gene>
    <name evidence="11" type="ORF">C2845_PM12G10880</name>
</gene>
<evidence type="ECO:0000256" key="9">
    <source>
        <dbReference type="ARBA" id="ARBA00023180"/>
    </source>
</evidence>
<dbReference type="SUPFAM" id="SSF56112">
    <property type="entry name" value="Protein kinase-like (PK-like)"/>
    <property type="match status" value="1"/>
</dbReference>
<evidence type="ECO:0000256" key="1">
    <source>
        <dbReference type="ARBA" id="ARBA00004167"/>
    </source>
</evidence>
<dbReference type="STRING" id="4540.A0A3L6QF31"/>
<proteinExistence type="inferred from homology"/>
<dbReference type="FunFam" id="3.80.10.10:FF:000111">
    <property type="entry name" value="LRR receptor-like serine/threonine-protein kinase ERECTA"/>
    <property type="match status" value="1"/>
</dbReference>
<evidence type="ECO:0000256" key="6">
    <source>
        <dbReference type="ARBA" id="ARBA00022737"/>
    </source>
</evidence>
<evidence type="ECO:0000256" key="3">
    <source>
        <dbReference type="ARBA" id="ARBA00022614"/>
    </source>
</evidence>
<sequence>MPPEVGNLKGVISLWAHSNRLSGEIPTTLGECQLIRNLQLQNNFFEGGIPLQLSRLKGLETLDLSSNNLSGQIPMSFENLTTLHYLNLSFNNLVGEVPTAGIFENATAVSVQGNAKLCGRIENIHLPRCFFESSGKKHKFPVVPVVLPPVGALVVLLLLVYFLFNRGNKRLAKEYGAGNVVSTQGDIYSYGILILEMITGRRPTDNAFDGALGLRKHVEMALNNNAMSIIDVELVMDIETQQATVGGPSSKIRVNSLTSLLNLALLCSVETPSDRMSTGAIIKALQAIKRALAQGE</sequence>
<keyword evidence="3" id="KW-0433">Leucine-rich repeat</keyword>
<keyword evidence="6" id="KW-0677">Repeat</keyword>
<comment type="caution">
    <text evidence="11">The sequence shown here is derived from an EMBL/GenBank/DDBJ whole genome shotgun (WGS) entry which is preliminary data.</text>
</comment>
<dbReference type="Pfam" id="PF13855">
    <property type="entry name" value="LRR_8"/>
    <property type="match status" value="1"/>
</dbReference>